<evidence type="ECO:0000313" key="2">
    <source>
        <dbReference type="Proteomes" id="UP001143486"/>
    </source>
</evidence>
<keyword evidence="2" id="KW-1185">Reference proteome</keyword>
<evidence type="ECO:0000313" key="1">
    <source>
        <dbReference type="EMBL" id="GLK53535.1"/>
    </source>
</evidence>
<dbReference type="Proteomes" id="UP001143486">
    <property type="component" value="Unassembled WGS sequence"/>
</dbReference>
<dbReference type="PROSITE" id="PS51257">
    <property type="entry name" value="PROKAR_LIPOPROTEIN"/>
    <property type="match status" value="1"/>
</dbReference>
<reference evidence="1" key="2">
    <citation type="submission" date="2023-01" db="EMBL/GenBank/DDBJ databases">
        <authorList>
            <person name="Sun Q."/>
            <person name="Evtushenko L."/>
        </authorList>
    </citation>
    <scope>NUCLEOTIDE SEQUENCE</scope>
    <source>
        <strain evidence="1">VKM B-1513</strain>
    </source>
</reference>
<gene>
    <name evidence="1" type="ORF">GCM10017621_30430</name>
</gene>
<protein>
    <recommendedName>
        <fullName evidence="3">Type IV conjugative transfer system lipoprotein TraV</fullName>
    </recommendedName>
</protein>
<name>A0A9W6IQU1_9PROT</name>
<proteinExistence type="predicted"/>
<dbReference type="AlphaFoldDB" id="A0A9W6IQU1"/>
<organism evidence="1 2">
    <name type="scientific">Maricaulis virginensis</name>
    <dbReference type="NCBI Taxonomy" id="144022"/>
    <lineage>
        <taxon>Bacteria</taxon>
        <taxon>Pseudomonadati</taxon>
        <taxon>Pseudomonadota</taxon>
        <taxon>Alphaproteobacteria</taxon>
        <taxon>Maricaulales</taxon>
        <taxon>Maricaulaceae</taxon>
        <taxon>Maricaulis</taxon>
    </lineage>
</organism>
<reference evidence="1" key="1">
    <citation type="journal article" date="2014" name="Int. J. Syst. Evol. Microbiol.">
        <title>Complete genome sequence of Corynebacterium casei LMG S-19264T (=DSM 44701T), isolated from a smear-ripened cheese.</title>
        <authorList>
            <consortium name="US DOE Joint Genome Institute (JGI-PGF)"/>
            <person name="Walter F."/>
            <person name="Albersmeier A."/>
            <person name="Kalinowski J."/>
            <person name="Ruckert C."/>
        </authorList>
    </citation>
    <scope>NUCLEOTIDE SEQUENCE</scope>
    <source>
        <strain evidence="1">VKM B-1513</strain>
    </source>
</reference>
<dbReference type="EMBL" id="BSFE01000011">
    <property type="protein sequence ID" value="GLK53535.1"/>
    <property type="molecule type" value="Genomic_DNA"/>
</dbReference>
<comment type="caution">
    <text evidence="1">The sequence shown here is derived from an EMBL/GenBank/DDBJ whole genome shotgun (WGS) entry which is preliminary data.</text>
</comment>
<accession>A0A9W6IQU1</accession>
<sequence>MIGRVILAVAALTLTGGCSFLPGQSSVSGDWSCRAIGQSTCHSIHENDVYQGRMDRQARITSGTHLSAGGIGADRPTFYGRHVLRVSMLAWVDDDGHYHAPTTVFAPVGEDTWGEPIVEEGDS</sequence>
<evidence type="ECO:0008006" key="3">
    <source>
        <dbReference type="Google" id="ProtNLM"/>
    </source>
</evidence>